<name>A0A1Z2XTT7_9FIRM</name>
<evidence type="ECO:0000256" key="1">
    <source>
        <dbReference type="ARBA" id="ARBA00001561"/>
    </source>
</evidence>
<evidence type="ECO:0000256" key="4">
    <source>
        <dbReference type="ARBA" id="ARBA00022801"/>
    </source>
</evidence>
<keyword evidence="7" id="KW-0961">Cell wall biogenesis/degradation</keyword>
<evidence type="ECO:0000313" key="10">
    <source>
        <dbReference type="EMBL" id="QQR31119.1"/>
    </source>
</evidence>
<evidence type="ECO:0000256" key="6">
    <source>
        <dbReference type="ARBA" id="ARBA00023287"/>
    </source>
</evidence>
<dbReference type="CDD" id="cd06583">
    <property type="entry name" value="PGRP"/>
    <property type="match status" value="1"/>
</dbReference>
<keyword evidence="11" id="KW-1185">Reference proteome</keyword>
<dbReference type="Proteomes" id="UP000596035">
    <property type="component" value="Chromosome"/>
</dbReference>
<dbReference type="GO" id="GO:0008745">
    <property type="term" value="F:N-acetylmuramoyl-L-alanine amidase activity"/>
    <property type="evidence" value="ECO:0007669"/>
    <property type="project" value="UniProtKB-EC"/>
</dbReference>
<dbReference type="RefSeq" id="WP_066539108.1">
    <property type="nucleotide sequence ID" value="NZ_CP021422.1"/>
</dbReference>
<dbReference type="EMBL" id="CP021422">
    <property type="protein sequence ID" value="ASB41852.1"/>
    <property type="molecule type" value="Genomic_DNA"/>
</dbReference>
<feature type="domain" description="N-acetylmuramoyl-L-alanine amidase" evidence="8">
    <location>
        <begin position="13"/>
        <end position="148"/>
    </location>
</feature>
<keyword evidence="4" id="KW-0378">Hydrolase</keyword>
<evidence type="ECO:0000256" key="5">
    <source>
        <dbReference type="ARBA" id="ARBA00022969"/>
    </source>
</evidence>
<reference evidence="11" key="2">
    <citation type="submission" date="2017-05" db="EMBL/GenBank/DDBJ databases">
        <title>Improved OligoMM genomes.</title>
        <authorList>
            <person name="Garzetti D."/>
        </authorList>
    </citation>
    <scope>NUCLEOTIDE SEQUENCE [LARGE SCALE GENOMIC DNA]</scope>
    <source>
        <strain evidence="11">KB18</strain>
    </source>
</reference>
<gene>
    <name evidence="9" type="ORF">ADH66_15020</name>
    <name evidence="10" type="ORF">I5Q82_05400</name>
</gene>
<dbReference type="InterPro" id="IPR002502">
    <property type="entry name" value="Amidase_domain"/>
</dbReference>
<comment type="similarity">
    <text evidence="2">Belongs to the N-acetylmuramoyl-L-alanine amidase 2 family.</text>
</comment>
<dbReference type="AlphaFoldDB" id="A0A1Z2XTT7"/>
<dbReference type="SUPFAM" id="SSF55846">
    <property type="entry name" value="N-acetylmuramoyl-L-alanine amidase-like"/>
    <property type="match status" value="1"/>
</dbReference>
<reference evidence="10 12" key="3">
    <citation type="submission" date="2020-11" db="EMBL/GenBank/DDBJ databases">
        <title>Closed and high quality bacterial genomes of the OMM12 community.</title>
        <authorList>
            <person name="Marbouty M."/>
            <person name="Lamy-Besnier Q."/>
            <person name="Debarbieux L."/>
            <person name="Koszul R."/>
        </authorList>
    </citation>
    <scope>NUCLEOTIDE SEQUENCE [LARGE SCALE GENOMIC DNA]</scope>
    <source>
        <strain evidence="10 12">KB18</strain>
    </source>
</reference>
<accession>A0A1Z2XTT7</accession>
<sequence length="229" mass="25945">MNIVKKLCPQERYNIKCPYLREPDRIVVHNTANDAPAANEINYMINRPEEVSFHFAADDTEVVQGLPLERNAWASGDGLGAGNLRGIHVEICYSKSGGERFQRAEENAARLLAELLKERGWGLDRVTKHQDYDGKYCPHRTLDLGWERFLKMVKKYLEQEDNVDYNTFKRYMDRYNRELAAAQVSGWAGESWGWAKENGLLDGSAPKAPLTREQAAAVLSRVLKDGAGT</sequence>
<dbReference type="Gene3D" id="3.40.80.10">
    <property type="entry name" value="Peptidoglycan recognition protein-like"/>
    <property type="match status" value="1"/>
</dbReference>
<dbReference type="EMBL" id="CP065321">
    <property type="protein sequence ID" value="QQR31119.1"/>
    <property type="molecule type" value="Genomic_DNA"/>
</dbReference>
<dbReference type="InterPro" id="IPR036505">
    <property type="entry name" value="Amidase/PGRP_sf"/>
</dbReference>
<dbReference type="KEGG" id="amur:ADH66_15020"/>
<proteinExistence type="inferred from homology"/>
<comment type="catalytic activity">
    <reaction evidence="1">
        <text>Hydrolyzes the link between N-acetylmuramoyl residues and L-amino acid residues in certain cell-wall glycopeptides.</text>
        <dbReference type="EC" id="3.5.1.28"/>
    </reaction>
</comment>
<dbReference type="GO" id="GO:0009253">
    <property type="term" value="P:peptidoglycan catabolic process"/>
    <property type="evidence" value="ECO:0007669"/>
    <property type="project" value="InterPro"/>
</dbReference>
<dbReference type="GO" id="GO:0071555">
    <property type="term" value="P:cell wall organization"/>
    <property type="evidence" value="ECO:0007669"/>
    <property type="project" value="UniProtKB-KW"/>
</dbReference>
<evidence type="ECO:0000313" key="9">
    <source>
        <dbReference type="EMBL" id="ASB41852.1"/>
    </source>
</evidence>
<dbReference type="GO" id="GO:0030435">
    <property type="term" value="P:sporulation resulting in formation of a cellular spore"/>
    <property type="evidence" value="ECO:0007669"/>
    <property type="project" value="UniProtKB-KW"/>
</dbReference>
<keyword evidence="6" id="KW-0178">Competence</keyword>
<organism evidence="10 12">
    <name type="scientific">Acutalibacter muris</name>
    <dbReference type="NCBI Taxonomy" id="1796620"/>
    <lineage>
        <taxon>Bacteria</taxon>
        <taxon>Bacillati</taxon>
        <taxon>Bacillota</taxon>
        <taxon>Clostridia</taxon>
        <taxon>Eubacteriales</taxon>
        <taxon>Acutalibacteraceae</taxon>
        <taxon>Acutalibacter</taxon>
    </lineage>
</organism>
<evidence type="ECO:0000256" key="7">
    <source>
        <dbReference type="ARBA" id="ARBA00023316"/>
    </source>
</evidence>
<dbReference type="SMART" id="SM00644">
    <property type="entry name" value="Ami_2"/>
    <property type="match status" value="1"/>
</dbReference>
<dbReference type="Pfam" id="PF01510">
    <property type="entry name" value="Amidase_2"/>
    <property type="match status" value="1"/>
</dbReference>
<dbReference type="InterPro" id="IPR051206">
    <property type="entry name" value="NAMLAA_amidase_2"/>
</dbReference>
<evidence type="ECO:0000256" key="3">
    <source>
        <dbReference type="ARBA" id="ARBA00011901"/>
    </source>
</evidence>
<dbReference type="PANTHER" id="PTHR30417:SF11">
    <property type="entry name" value="N-ACETYLMURAMOYL-L-ALANINE AMIDASE XLYA"/>
    <property type="match status" value="1"/>
</dbReference>
<dbReference type="Proteomes" id="UP000196710">
    <property type="component" value="Chromosome"/>
</dbReference>
<dbReference type="GO" id="GO:0030420">
    <property type="term" value="P:establishment of competence for transformation"/>
    <property type="evidence" value="ECO:0007669"/>
    <property type="project" value="UniProtKB-KW"/>
</dbReference>
<evidence type="ECO:0000313" key="12">
    <source>
        <dbReference type="Proteomes" id="UP000596035"/>
    </source>
</evidence>
<dbReference type="GO" id="GO:0009254">
    <property type="term" value="P:peptidoglycan turnover"/>
    <property type="evidence" value="ECO:0007669"/>
    <property type="project" value="TreeGrafter"/>
</dbReference>
<keyword evidence="5" id="KW-0749">Sporulation</keyword>
<evidence type="ECO:0000256" key="2">
    <source>
        <dbReference type="ARBA" id="ARBA00007553"/>
    </source>
</evidence>
<dbReference type="PANTHER" id="PTHR30417">
    <property type="entry name" value="N-ACETYLMURAMOYL-L-ALANINE AMIDASE AMID"/>
    <property type="match status" value="1"/>
</dbReference>
<reference evidence="9" key="1">
    <citation type="journal article" date="2017" name="Genome Announc.">
        <title>High-Quality Whole-Genome Sequences of the Oligo-Mouse-Microbiota Bacterial Community.</title>
        <authorList>
            <person name="Garzetti D."/>
            <person name="Brugiroux S."/>
            <person name="Bunk B."/>
            <person name="Pukall R."/>
            <person name="McCoy K.D."/>
            <person name="Macpherson A.J."/>
            <person name="Stecher B."/>
        </authorList>
    </citation>
    <scope>NUCLEOTIDE SEQUENCE</scope>
    <source>
        <strain evidence="9">KB18</strain>
    </source>
</reference>
<evidence type="ECO:0000259" key="8">
    <source>
        <dbReference type="SMART" id="SM00644"/>
    </source>
</evidence>
<protein>
    <recommendedName>
        <fullName evidence="3">N-acetylmuramoyl-L-alanine amidase</fullName>
        <ecNumber evidence="3">3.5.1.28</ecNumber>
    </recommendedName>
</protein>
<evidence type="ECO:0000313" key="11">
    <source>
        <dbReference type="Proteomes" id="UP000196710"/>
    </source>
</evidence>
<dbReference type="EC" id="3.5.1.28" evidence="3"/>